<dbReference type="InterPro" id="IPR012341">
    <property type="entry name" value="6hp_glycosidase-like_sf"/>
</dbReference>
<dbReference type="InterPro" id="IPR008928">
    <property type="entry name" value="6-hairpin_glycosidase_sf"/>
</dbReference>
<feature type="domain" description="DUF4964" evidence="2">
    <location>
        <begin position="19"/>
        <end position="85"/>
    </location>
</feature>
<name>A0A7K1Y8U6_9SPHI</name>
<evidence type="ECO:0000259" key="2">
    <source>
        <dbReference type="Pfam" id="PF16334"/>
    </source>
</evidence>
<evidence type="ECO:0000313" key="6">
    <source>
        <dbReference type="Proteomes" id="UP000466586"/>
    </source>
</evidence>
<evidence type="ECO:0000259" key="4">
    <source>
        <dbReference type="Pfam" id="PF17168"/>
    </source>
</evidence>
<protein>
    <submittedName>
        <fullName evidence="5">DUF4965 domain-containing protein</fullName>
    </submittedName>
</protein>
<dbReference type="InterPro" id="IPR052743">
    <property type="entry name" value="Glutaminase_GtaA"/>
</dbReference>
<accession>A0A7K1Y8U6</accession>
<dbReference type="Gene3D" id="2.60.120.260">
    <property type="entry name" value="Galactose-binding domain-like"/>
    <property type="match status" value="1"/>
</dbReference>
<feature type="domain" description="Glutaminase A N-terminal" evidence="4">
    <location>
        <begin position="244"/>
        <end position="465"/>
    </location>
</feature>
<dbReference type="SUPFAM" id="SSF48208">
    <property type="entry name" value="Six-hairpin glycosidases"/>
    <property type="match status" value="1"/>
</dbReference>
<feature type="domain" description="Glutaminase A central" evidence="3">
    <location>
        <begin position="472"/>
        <end position="808"/>
    </location>
</feature>
<keyword evidence="6" id="KW-1185">Reference proteome</keyword>
<dbReference type="Pfam" id="PF16335">
    <property type="entry name" value="GtaA_6_Hairpin"/>
    <property type="match status" value="1"/>
</dbReference>
<dbReference type="RefSeq" id="WP_160844172.1">
    <property type="nucleotide sequence ID" value="NZ_WVHT01000003.1"/>
</dbReference>
<dbReference type="InterPro" id="IPR033433">
    <property type="entry name" value="GtaA_N"/>
</dbReference>
<dbReference type="Gene3D" id="1.50.10.10">
    <property type="match status" value="1"/>
</dbReference>
<evidence type="ECO:0000256" key="1">
    <source>
        <dbReference type="SAM" id="SignalP"/>
    </source>
</evidence>
<evidence type="ECO:0000259" key="3">
    <source>
        <dbReference type="Pfam" id="PF16335"/>
    </source>
</evidence>
<dbReference type="PANTHER" id="PTHR31987:SF1">
    <property type="entry name" value="GLUTAMINASE A"/>
    <property type="match status" value="1"/>
</dbReference>
<proteinExistence type="predicted"/>
<dbReference type="InterPro" id="IPR032514">
    <property type="entry name" value="GtaA_central"/>
</dbReference>
<sequence>MKQIRIFLLLFFAVLTSYAQQRKAPAYPLINHDPYFSIWSFTDNLNASPTKHWTGTNQALNGLIKVDGKVYRFLGGKEVLYESIAPAADESSYTSKLSETDPGSGWESPGFDDSKWKTGMAPYGDGSATTQWRTKEIWLRREFDLSSTEFEKVNLKIRHDDNAEVYLNGEKIYDCECFNGKFIYVPLSDAGLKKLKTGKNVLAIHVTNTGGGQWIDAGLVYEKKNPESDAIVLARQKNVSINATQTQYDFTCGNVDLNVCFTSPLLMNDLSLMSRPVSYVIFKTSSNDGASHNVQVMFSASSDLAVNYAAQPVTATAYQSGNLSVLKAGTKTQPVLKEKGDDVRIDWGYMYVAAPKSSAVTQTITTATNAEINFLGNRKASTETEGKSLALNTAIDMGVVSGTQKEQYVMLAYDDIYSVQYFGTNLKPWWKNDATQTIDKQLNLANAEYKTVLAKCDALNKQVQSSTAASGGADYADLCVLAYRQSISAHKLVRSPQGELLFLSKENFSNGSINTVDITYPSAPLYLIYNPDLLKGMMNGIFYYSESGKWKKPFAAHDLGTYPLANGQTYGEDMPVEESGNMVILTAAIAKVEGNANYAKKHWKTLSTWVEFLSKEGFDPANQLCTDDFAGHLARNANLSVKAIVGIGCYAMLAEQLGEKQTAAKYKAMAKDMALRWMKMADDGDHYALTFDKKGTWSQKYNLVWDKVLNLGIFPKEVAEKEVKFYLTKQNDFGLPLDSRKTYTKSDWILWTATLAGDNETFEKFVSPLKKYAIETPTRVPLGDWHETTDGKQVGFQARSVVGGYFMKVLDGKLNKR</sequence>
<feature type="signal peptide" evidence="1">
    <location>
        <begin position="1"/>
        <end position="19"/>
    </location>
</feature>
<dbReference type="GO" id="GO:0005975">
    <property type="term" value="P:carbohydrate metabolic process"/>
    <property type="evidence" value="ECO:0007669"/>
    <property type="project" value="InterPro"/>
</dbReference>
<dbReference type="EMBL" id="WVHT01000003">
    <property type="protein sequence ID" value="MXV50997.1"/>
    <property type="molecule type" value="Genomic_DNA"/>
</dbReference>
<dbReference type="SUPFAM" id="SSF49785">
    <property type="entry name" value="Galactose-binding domain-like"/>
    <property type="match status" value="1"/>
</dbReference>
<dbReference type="Pfam" id="PF16334">
    <property type="entry name" value="DUF4964"/>
    <property type="match status" value="1"/>
</dbReference>
<dbReference type="Pfam" id="PF17168">
    <property type="entry name" value="DUF5127"/>
    <property type="match status" value="1"/>
</dbReference>
<comment type="caution">
    <text evidence="5">The sequence shown here is derived from an EMBL/GenBank/DDBJ whole genome shotgun (WGS) entry which is preliminary data.</text>
</comment>
<dbReference type="AlphaFoldDB" id="A0A7K1Y8U6"/>
<dbReference type="InterPro" id="IPR032515">
    <property type="entry name" value="DUF4964"/>
</dbReference>
<evidence type="ECO:0000313" key="5">
    <source>
        <dbReference type="EMBL" id="MXV50997.1"/>
    </source>
</evidence>
<reference evidence="5 6" key="1">
    <citation type="submission" date="2019-11" db="EMBL/GenBank/DDBJ databases">
        <title>Pedobacter sp. HMF7647 Genome sequencing and assembly.</title>
        <authorList>
            <person name="Kang H."/>
            <person name="Kim H."/>
            <person name="Joh K."/>
        </authorList>
    </citation>
    <scope>NUCLEOTIDE SEQUENCE [LARGE SCALE GENOMIC DNA]</scope>
    <source>
        <strain evidence="5 6">HMF7647</strain>
    </source>
</reference>
<organism evidence="5 6">
    <name type="scientific">Hufsiella arboris</name>
    <dbReference type="NCBI Taxonomy" id="2695275"/>
    <lineage>
        <taxon>Bacteria</taxon>
        <taxon>Pseudomonadati</taxon>
        <taxon>Bacteroidota</taxon>
        <taxon>Sphingobacteriia</taxon>
        <taxon>Sphingobacteriales</taxon>
        <taxon>Sphingobacteriaceae</taxon>
        <taxon>Hufsiella</taxon>
    </lineage>
</organism>
<dbReference type="PANTHER" id="PTHR31987">
    <property type="entry name" value="GLUTAMINASE A-RELATED"/>
    <property type="match status" value="1"/>
</dbReference>
<gene>
    <name evidence="5" type="ORF">GS399_08435</name>
</gene>
<dbReference type="InterPro" id="IPR008979">
    <property type="entry name" value="Galactose-bd-like_sf"/>
</dbReference>
<dbReference type="Proteomes" id="UP000466586">
    <property type="component" value="Unassembled WGS sequence"/>
</dbReference>
<feature type="chain" id="PRO_5029447400" evidence="1">
    <location>
        <begin position="20"/>
        <end position="817"/>
    </location>
</feature>
<keyword evidence="1" id="KW-0732">Signal</keyword>